<dbReference type="InterPro" id="IPR029063">
    <property type="entry name" value="SAM-dependent_MTases_sf"/>
</dbReference>
<dbReference type="EMBL" id="QRDZ01000006">
    <property type="protein sequence ID" value="RED84353.1"/>
    <property type="molecule type" value="Genomic_DNA"/>
</dbReference>
<dbReference type="Pfam" id="PF08241">
    <property type="entry name" value="Methyltransf_11"/>
    <property type="match status" value="1"/>
</dbReference>
<keyword evidence="2" id="KW-0808">Transferase</keyword>
<organism evidence="2 3">
    <name type="scientific">Cohnella phaseoli</name>
    <dbReference type="NCBI Taxonomy" id="456490"/>
    <lineage>
        <taxon>Bacteria</taxon>
        <taxon>Bacillati</taxon>
        <taxon>Bacillota</taxon>
        <taxon>Bacilli</taxon>
        <taxon>Bacillales</taxon>
        <taxon>Paenibacillaceae</taxon>
        <taxon>Cohnella</taxon>
    </lineage>
</organism>
<accession>A0A3D9KDG5</accession>
<keyword evidence="3" id="KW-1185">Reference proteome</keyword>
<sequence>MTNEKAVPAYPQTGVASTCRSFDEYCAMFKLDPANLTGPVLDVAGGASSFTAHLHAKGVRAMAADPFYEGITDEIIATGYKEIETASAKIAAMAASFDWSYYGSPERQREIRERSMTLFAEDFRKEDAWSRYFAAALPRLPFENDTFELALCSHFLFLYADAFDEHFHAAALRELIRVLRPGGELRVYPLVTLKWEPCSFLNRAIEGLADVASHELLPAGLPFTPVRSPLLKLVKRGSGEG</sequence>
<evidence type="ECO:0000313" key="3">
    <source>
        <dbReference type="Proteomes" id="UP000256977"/>
    </source>
</evidence>
<comment type="caution">
    <text evidence="2">The sequence shown here is derived from an EMBL/GenBank/DDBJ whole genome shotgun (WGS) entry which is preliminary data.</text>
</comment>
<evidence type="ECO:0000259" key="1">
    <source>
        <dbReference type="Pfam" id="PF08241"/>
    </source>
</evidence>
<dbReference type="SUPFAM" id="SSF53335">
    <property type="entry name" value="S-adenosyl-L-methionine-dependent methyltransferases"/>
    <property type="match status" value="1"/>
</dbReference>
<gene>
    <name evidence="2" type="ORF">DFP98_106228</name>
</gene>
<dbReference type="RefSeq" id="WP_246016485.1">
    <property type="nucleotide sequence ID" value="NZ_QRDZ01000006.1"/>
</dbReference>
<feature type="domain" description="Methyltransferase type 11" evidence="1">
    <location>
        <begin position="118"/>
        <end position="185"/>
    </location>
</feature>
<dbReference type="Gene3D" id="3.40.50.150">
    <property type="entry name" value="Vaccinia Virus protein VP39"/>
    <property type="match status" value="1"/>
</dbReference>
<evidence type="ECO:0000313" key="2">
    <source>
        <dbReference type="EMBL" id="RED84353.1"/>
    </source>
</evidence>
<proteinExistence type="predicted"/>
<dbReference type="GO" id="GO:0032259">
    <property type="term" value="P:methylation"/>
    <property type="evidence" value="ECO:0007669"/>
    <property type="project" value="UniProtKB-KW"/>
</dbReference>
<keyword evidence="2" id="KW-0489">Methyltransferase</keyword>
<reference evidence="2 3" key="1">
    <citation type="submission" date="2018-07" db="EMBL/GenBank/DDBJ databases">
        <title>Genomic Encyclopedia of Type Strains, Phase III (KMG-III): the genomes of soil and plant-associated and newly described type strains.</title>
        <authorList>
            <person name="Whitman W."/>
        </authorList>
    </citation>
    <scope>NUCLEOTIDE SEQUENCE [LARGE SCALE GENOMIC DNA]</scope>
    <source>
        <strain evidence="2 3">CECT 7287</strain>
    </source>
</reference>
<protein>
    <submittedName>
        <fullName evidence="2">Methyltransferase family protein</fullName>
    </submittedName>
</protein>
<dbReference type="InterPro" id="IPR013216">
    <property type="entry name" value="Methyltransf_11"/>
</dbReference>
<dbReference type="AlphaFoldDB" id="A0A3D9KDG5"/>
<name>A0A3D9KDG5_9BACL</name>
<dbReference type="Proteomes" id="UP000256977">
    <property type="component" value="Unassembled WGS sequence"/>
</dbReference>
<dbReference type="GO" id="GO:0008757">
    <property type="term" value="F:S-adenosylmethionine-dependent methyltransferase activity"/>
    <property type="evidence" value="ECO:0007669"/>
    <property type="project" value="InterPro"/>
</dbReference>